<feature type="region of interest" description="Disordered" evidence="1">
    <location>
        <begin position="1"/>
        <end position="25"/>
    </location>
</feature>
<protein>
    <submittedName>
        <fullName evidence="2">Uncharacterized protein</fullName>
    </submittedName>
</protein>
<sequence>MHRGDWSSSEAQRRKEKRSEVRLNQGLQRLDKAKLYQLNTLNQEQRRLRKDLSAIISGNAWKRGLLNLERRSSNHDSTHPAYSYKRTTLPIIPARDPDSHRNTSLQSRVQDFISSKEKRTEHSPEILFLPDLKCQPLTSLTTTSTNPDREESMERVVIEEQNNEANMEVVRNREKVGQEEMDGMREKDNVQSNMCQSSVGSFIPEMLAPDGHLRTVHTLPNFARALAEARKARYIRHRGKPLCEKELSIQDIFTKGSGDKPTF</sequence>
<organism evidence="2 3">
    <name type="scientific">Danionella cerebrum</name>
    <dbReference type="NCBI Taxonomy" id="2873325"/>
    <lineage>
        <taxon>Eukaryota</taxon>
        <taxon>Metazoa</taxon>
        <taxon>Chordata</taxon>
        <taxon>Craniata</taxon>
        <taxon>Vertebrata</taxon>
        <taxon>Euteleostomi</taxon>
        <taxon>Actinopterygii</taxon>
        <taxon>Neopterygii</taxon>
        <taxon>Teleostei</taxon>
        <taxon>Ostariophysi</taxon>
        <taxon>Cypriniformes</taxon>
        <taxon>Danionidae</taxon>
        <taxon>Danioninae</taxon>
        <taxon>Danionella</taxon>
    </lineage>
</organism>
<name>A0A553RHM6_9TELE</name>
<evidence type="ECO:0000313" key="2">
    <source>
        <dbReference type="EMBL" id="TRZ01670.1"/>
    </source>
</evidence>
<gene>
    <name evidence="2" type="ORF">DNTS_006152</name>
</gene>
<proteinExistence type="predicted"/>
<keyword evidence="3" id="KW-1185">Reference proteome</keyword>
<dbReference type="InterPro" id="IPR031525">
    <property type="entry name" value="CC190"/>
</dbReference>
<evidence type="ECO:0000313" key="3">
    <source>
        <dbReference type="Proteomes" id="UP000316079"/>
    </source>
</evidence>
<dbReference type="Pfam" id="PF15768">
    <property type="entry name" value="CC190"/>
    <property type="match status" value="2"/>
</dbReference>
<feature type="compositionally biased region" description="Polar residues" evidence="1">
    <location>
        <begin position="1"/>
        <end position="10"/>
    </location>
</feature>
<feature type="compositionally biased region" description="Basic and acidic residues" evidence="1">
    <location>
        <begin position="11"/>
        <end position="21"/>
    </location>
</feature>
<dbReference type="PANTHER" id="PTHR36871:SF1">
    <property type="entry name" value="COILED-COIL DOMAIN-CONTAINING PROTEIN 190"/>
    <property type="match status" value="1"/>
</dbReference>
<dbReference type="PANTHER" id="PTHR36871">
    <property type="entry name" value="COILED-COIL DOMAIN-CONTAINING PROTEIN 190"/>
    <property type="match status" value="1"/>
</dbReference>
<comment type="caution">
    <text evidence="2">The sequence shown here is derived from an EMBL/GenBank/DDBJ whole genome shotgun (WGS) entry which is preliminary data.</text>
</comment>
<evidence type="ECO:0000256" key="1">
    <source>
        <dbReference type="SAM" id="MobiDB-lite"/>
    </source>
</evidence>
<dbReference type="EMBL" id="SRMA01024060">
    <property type="protein sequence ID" value="TRZ01670.1"/>
    <property type="molecule type" value="Genomic_DNA"/>
</dbReference>
<reference evidence="2 3" key="1">
    <citation type="journal article" date="2019" name="Sci. Data">
        <title>Hybrid genome assembly and annotation of Danionella translucida.</title>
        <authorList>
            <person name="Kadobianskyi M."/>
            <person name="Schulze L."/>
            <person name="Schuelke M."/>
            <person name="Judkewitz B."/>
        </authorList>
    </citation>
    <scope>NUCLEOTIDE SEQUENCE [LARGE SCALE GENOMIC DNA]</scope>
    <source>
        <strain evidence="2 3">Bolton</strain>
    </source>
</reference>
<dbReference type="AlphaFoldDB" id="A0A553RHM6"/>
<dbReference type="Proteomes" id="UP000316079">
    <property type="component" value="Unassembled WGS sequence"/>
</dbReference>
<dbReference type="OrthoDB" id="10050903at2759"/>
<accession>A0A553RHM6</accession>